<dbReference type="EMBL" id="BSYO01000017">
    <property type="protein sequence ID" value="GMH17196.1"/>
    <property type="molecule type" value="Genomic_DNA"/>
</dbReference>
<organism evidence="2 3">
    <name type="scientific">Nepenthes gracilis</name>
    <name type="common">Slender pitcher plant</name>
    <dbReference type="NCBI Taxonomy" id="150966"/>
    <lineage>
        <taxon>Eukaryota</taxon>
        <taxon>Viridiplantae</taxon>
        <taxon>Streptophyta</taxon>
        <taxon>Embryophyta</taxon>
        <taxon>Tracheophyta</taxon>
        <taxon>Spermatophyta</taxon>
        <taxon>Magnoliopsida</taxon>
        <taxon>eudicotyledons</taxon>
        <taxon>Gunneridae</taxon>
        <taxon>Pentapetalae</taxon>
        <taxon>Caryophyllales</taxon>
        <taxon>Nepenthaceae</taxon>
        <taxon>Nepenthes</taxon>
    </lineage>
</organism>
<dbReference type="PANTHER" id="PTHR46038:SF12">
    <property type="entry name" value="OS03G0731800 PROTEIN"/>
    <property type="match status" value="1"/>
</dbReference>
<evidence type="ECO:0000313" key="2">
    <source>
        <dbReference type="EMBL" id="GMH17196.1"/>
    </source>
</evidence>
<evidence type="ECO:0000313" key="3">
    <source>
        <dbReference type="Proteomes" id="UP001279734"/>
    </source>
</evidence>
<dbReference type="AlphaFoldDB" id="A0AAD3SW77"/>
<dbReference type="InterPro" id="IPR044821">
    <property type="entry name" value="At1g28695/At4g15970-like"/>
</dbReference>
<keyword evidence="3" id="KW-1185">Reference proteome</keyword>
<protein>
    <recommendedName>
        <fullName evidence="1">Nucleotide-diphospho-sugar transferase domain-containing protein</fullName>
    </recommendedName>
</protein>
<reference evidence="2" key="1">
    <citation type="submission" date="2023-05" db="EMBL/GenBank/DDBJ databases">
        <title>Nepenthes gracilis genome sequencing.</title>
        <authorList>
            <person name="Fukushima K."/>
        </authorList>
    </citation>
    <scope>NUCLEOTIDE SEQUENCE</scope>
    <source>
        <strain evidence="2">SING2019-196</strain>
    </source>
</reference>
<feature type="domain" description="Nucleotide-diphospho-sugar transferase" evidence="1">
    <location>
        <begin position="1"/>
        <end position="128"/>
    </location>
</feature>
<gene>
    <name evidence="2" type="ORF">Nepgr_019037</name>
</gene>
<accession>A0AAD3SW77</accession>
<dbReference type="Pfam" id="PF03407">
    <property type="entry name" value="Nucleotid_trans"/>
    <property type="match status" value="2"/>
</dbReference>
<proteinExistence type="predicted"/>
<feature type="domain" description="Nucleotide-diphospho-sugar transferase" evidence="1">
    <location>
        <begin position="154"/>
        <end position="286"/>
    </location>
</feature>
<dbReference type="Proteomes" id="UP001279734">
    <property type="component" value="Unassembled WGS sequence"/>
</dbReference>
<dbReference type="PANTHER" id="PTHR46038">
    <property type="entry name" value="EXPRESSED PROTEIN-RELATED"/>
    <property type="match status" value="1"/>
</dbReference>
<sequence>MWLRNPFTILRVNDTEDDIQFSTDRFNGDSRSELNPINTGFYYVRSNRRTVALFEKWYGLKDNSTGLKEQDVLQNLERGGALRELNITARFLETRHFSGFCQDSNEFRSVVTVHANCCRYINAKVADLKRVLSDWKKFKESPANETAPFSWSPHDTDVMWLRNPFTILRVNDTEDDIQFSTDWFNGDSRSELNPINTGFYYVRSNRRTVALFEKWYGLKDNSTGLKEQDVLQNLERGGALRELNVTARFLETRHFSGFCQDSKEFRSVVTVHANCCRYINAKVADLKRVLSDWKNFKESPANETAPFHWSPHVNCHHSWKRHRPPRSKLPQT</sequence>
<evidence type="ECO:0000259" key="1">
    <source>
        <dbReference type="Pfam" id="PF03407"/>
    </source>
</evidence>
<dbReference type="InterPro" id="IPR005069">
    <property type="entry name" value="Nucl-diP-sugar_transferase"/>
</dbReference>
<name>A0AAD3SW77_NEPGR</name>
<comment type="caution">
    <text evidence="2">The sequence shown here is derived from an EMBL/GenBank/DDBJ whole genome shotgun (WGS) entry which is preliminary data.</text>
</comment>